<name>C6SHE7_NEIME</name>
<accession>C6SHE7</accession>
<protein>
    <submittedName>
        <fullName evidence="1">Putative bifunctional protein (CbiGH)</fullName>
        <ecNumber evidence="1">2.1.1.131</ecNumber>
    </submittedName>
</protein>
<keyword evidence="1" id="KW-0808">Transferase</keyword>
<keyword evidence="1" id="KW-0489">Methyltransferase</keyword>
<dbReference type="EC" id="2.1.1.131" evidence="1"/>
<proteinExistence type="predicted"/>
<sequence length="51" mass="5598">MPTSKAKSVRCTASVMKMLDNMVAEMKDSLKTEARGISDGIQTEKPPRRTA</sequence>
<reference evidence="1" key="1">
    <citation type="journal article" date="2008" name="Proc. Natl. Acad. Sci. U.S.A.">
        <title>Whole-genome comparison of disease and carriage strains provides insights into virulence evolution in Neisseria meningitidis.</title>
        <authorList>
            <person name="Schoen C."/>
            <person name="Blom J."/>
            <person name="Claus H."/>
            <person name="Schramm-Glueck A."/>
            <person name="Brandt P."/>
            <person name="Mueller T."/>
            <person name="Goesmann A."/>
            <person name="Joseph B."/>
            <person name="Konietzny S."/>
            <person name="Kurzai O."/>
            <person name="Schmitt C."/>
            <person name="Friedrich T."/>
            <person name="Linke B."/>
            <person name="Vogel U."/>
            <person name="Frosch M."/>
        </authorList>
    </citation>
    <scope>NUCLEOTIDE SEQUENCE</scope>
    <source>
        <strain evidence="1">Alpha275</strain>
    </source>
</reference>
<dbReference type="GO" id="GO:0030789">
    <property type="term" value="F:precorrin-3B C17-methyltransferase activity"/>
    <property type="evidence" value="ECO:0007669"/>
    <property type="project" value="UniProtKB-EC"/>
</dbReference>
<gene>
    <name evidence="1" type="ORF">NMW_0366</name>
</gene>
<dbReference type="EMBL" id="AM889138">
    <property type="protein sequence ID" value="CBA04942.1"/>
    <property type="molecule type" value="Genomic_DNA"/>
</dbReference>
<organism evidence="1">
    <name type="scientific">Neisseria meningitidis alpha275</name>
    <dbReference type="NCBI Taxonomy" id="295996"/>
    <lineage>
        <taxon>Bacteria</taxon>
        <taxon>Pseudomonadati</taxon>
        <taxon>Pseudomonadota</taxon>
        <taxon>Betaproteobacteria</taxon>
        <taxon>Neisseriales</taxon>
        <taxon>Neisseriaceae</taxon>
        <taxon>Neisseria</taxon>
    </lineage>
</organism>
<evidence type="ECO:0000313" key="1">
    <source>
        <dbReference type="EMBL" id="CBA04942.1"/>
    </source>
</evidence>
<dbReference type="GO" id="GO:0032259">
    <property type="term" value="P:methylation"/>
    <property type="evidence" value="ECO:0007669"/>
    <property type="project" value="UniProtKB-KW"/>
</dbReference>
<dbReference type="AlphaFoldDB" id="C6SHE7"/>